<proteinExistence type="predicted"/>
<sequence length="237" mass="26803">MPTYSTYQDLSELLDDISLTYSWTFGDIEFFGTGLNDMNIDSEQLETSETDTIHHVVKVDSLDPAYDIVRYSINDGVTFPRIAVMQAPPNYTRVGFNIQLTWDASTGHTIGDYWKFTTTPLAQTAIREFAYDWVNDNLERTHYEIPIPSPSKTVVLAEATYALYLYLRAKNDPRSAEFHQEAIRLITLLTTFKVAAGVPEEAGAEIRSEKRAAALLEDERAYAERMAAEERARVALA</sequence>
<protein>
    <submittedName>
        <fullName evidence="1">Uncharacterized protein</fullName>
    </submittedName>
</protein>
<organism evidence="1">
    <name type="scientific">marine sediment metagenome</name>
    <dbReference type="NCBI Taxonomy" id="412755"/>
    <lineage>
        <taxon>unclassified sequences</taxon>
        <taxon>metagenomes</taxon>
        <taxon>ecological metagenomes</taxon>
    </lineage>
</organism>
<reference evidence="1" key="1">
    <citation type="journal article" date="2014" name="Front. Microbiol.">
        <title>High frequency of phylogenetically diverse reductive dehalogenase-homologous genes in deep subseafloor sedimentary metagenomes.</title>
        <authorList>
            <person name="Kawai M."/>
            <person name="Futagami T."/>
            <person name="Toyoda A."/>
            <person name="Takaki Y."/>
            <person name="Nishi S."/>
            <person name="Hori S."/>
            <person name="Arai W."/>
            <person name="Tsubouchi T."/>
            <person name="Morono Y."/>
            <person name="Uchiyama I."/>
            <person name="Ito T."/>
            <person name="Fujiyama A."/>
            <person name="Inagaki F."/>
            <person name="Takami H."/>
        </authorList>
    </citation>
    <scope>NUCLEOTIDE SEQUENCE</scope>
    <source>
        <strain evidence="1">Expedition CK06-06</strain>
    </source>
</reference>
<dbReference type="AlphaFoldDB" id="X1A890"/>
<feature type="non-terminal residue" evidence="1">
    <location>
        <position position="237"/>
    </location>
</feature>
<evidence type="ECO:0000313" key="1">
    <source>
        <dbReference type="EMBL" id="GAG77909.1"/>
    </source>
</evidence>
<dbReference type="EMBL" id="BART01010869">
    <property type="protein sequence ID" value="GAG77909.1"/>
    <property type="molecule type" value="Genomic_DNA"/>
</dbReference>
<comment type="caution">
    <text evidence="1">The sequence shown here is derived from an EMBL/GenBank/DDBJ whole genome shotgun (WGS) entry which is preliminary data.</text>
</comment>
<name>X1A890_9ZZZZ</name>
<accession>X1A890</accession>
<gene>
    <name evidence="1" type="ORF">S01H4_23431</name>
</gene>